<dbReference type="GO" id="GO:0003700">
    <property type="term" value="F:DNA-binding transcription factor activity"/>
    <property type="evidence" value="ECO:0007669"/>
    <property type="project" value="InterPro"/>
</dbReference>
<dbReference type="InterPro" id="IPR036388">
    <property type="entry name" value="WH-like_DNA-bd_sf"/>
</dbReference>
<keyword evidence="2" id="KW-0238">DNA-binding</keyword>
<dbReference type="Pfam" id="PF01047">
    <property type="entry name" value="MarR"/>
    <property type="match status" value="1"/>
</dbReference>
<dbReference type="PANTHER" id="PTHR42756:SF1">
    <property type="entry name" value="TRANSCRIPTIONAL REPRESSOR OF EMRAB OPERON"/>
    <property type="match status" value="1"/>
</dbReference>
<sequence length="143" mass="16359">MFNLTDCIGFITNTASKKIVDAFNERLRDNNITRVKWIALFFIGEEKNISQKELAQKMNANESSIARLLERMERDDLCVRERDTTDRRIIRVNLTSKGAQLRTELLPLGQSFHDDATDGIPAGDLEIFKNVLDKMVANVTKDQ</sequence>
<keyword evidence="1" id="KW-0805">Transcription regulation</keyword>
<dbReference type="InterPro" id="IPR000835">
    <property type="entry name" value="HTH_MarR-typ"/>
</dbReference>
<dbReference type="OrthoDB" id="2288024at2"/>
<gene>
    <name evidence="5" type="ORF">EI981_12315</name>
</gene>
<dbReference type="RefSeq" id="WP_126998519.1">
    <property type="nucleotide sequence ID" value="NZ_CP034346.1"/>
</dbReference>
<evidence type="ECO:0000259" key="4">
    <source>
        <dbReference type="PROSITE" id="PS50995"/>
    </source>
</evidence>
<dbReference type="SMART" id="SM00347">
    <property type="entry name" value="HTH_MARR"/>
    <property type="match status" value="1"/>
</dbReference>
<dbReference type="SUPFAM" id="SSF46785">
    <property type="entry name" value="Winged helix' DNA-binding domain"/>
    <property type="match status" value="1"/>
</dbReference>
<reference evidence="6" key="1">
    <citation type="submission" date="2018-12" db="EMBL/GenBank/DDBJ databases">
        <title>Complete genome sequence of Paenibacillus sp. MBLB1234.</title>
        <authorList>
            <person name="Nam Y.-D."/>
            <person name="Kang J."/>
            <person name="Chung W.-H."/>
            <person name="Park Y.S."/>
        </authorList>
    </citation>
    <scope>NUCLEOTIDE SEQUENCE [LARGE SCALE GENOMIC DNA]</scope>
    <source>
        <strain evidence="6">MBLB1234</strain>
    </source>
</reference>
<dbReference type="GO" id="GO:0003677">
    <property type="term" value="F:DNA binding"/>
    <property type="evidence" value="ECO:0007669"/>
    <property type="project" value="UniProtKB-KW"/>
</dbReference>
<dbReference type="InterPro" id="IPR036390">
    <property type="entry name" value="WH_DNA-bd_sf"/>
</dbReference>
<evidence type="ECO:0000256" key="1">
    <source>
        <dbReference type="ARBA" id="ARBA00023015"/>
    </source>
</evidence>
<dbReference type="InterPro" id="IPR023187">
    <property type="entry name" value="Tscrpt_reg_MarR-type_CS"/>
</dbReference>
<dbReference type="EMBL" id="CP034346">
    <property type="protein sequence ID" value="AZS15168.1"/>
    <property type="molecule type" value="Genomic_DNA"/>
</dbReference>
<evidence type="ECO:0000256" key="3">
    <source>
        <dbReference type="ARBA" id="ARBA00023163"/>
    </source>
</evidence>
<evidence type="ECO:0000256" key="2">
    <source>
        <dbReference type="ARBA" id="ARBA00023125"/>
    </source>
</evidence>
<dbReference type="Gene3D" id="1.10.10.10">
    <property type="entry name" value="Winged helix-like DNA-binding domain superfamily/Winged helix DNA-binding domain"/>
    <property type="match status" value="1"/>
</dbReference>
<name>A0A3Q9IB46_9BACL</name>
<accession>A0A3Q9IB46</accession>
<dbReference type="PROSITE" id="PS01117">
    <property type="entry name" value="HTH_MARR_1"/>
    <property type="match status" value="1"/>
</dbReference>
<dbReference type="PANTHER" id="PTHR42756">
    <property type="entry name" value="TRANSCRIPTIONAL REGULATOR, MARR"/>
    <property type="match status" value="1"/>
</dbReference>
<feature type="domain" description="HTH marR-type" evidence="4">
    <location>
        <begin position="1"/>
        <end position="137"/>
    </location>
</feature>
<keyword evidence="3" id="KW-0804">Transcription</keyword>
<organism evidence="5 6">
    <name type="scientific">Paenibacillus lutimineralis</name>
    <dbReference type="NCBI Taxonomy" id="2707005"/>
    <lineage>
        <taxon>Bacteria</taxon>
        <taxon>Bacillati</taxon>
        <taxon>Bacillota</taxon>
        <taxon>Bacilli</taxon>
        <taxon>Bacillales</taxon>
        <taxon>Paenibacillaceae</taxon>
        <taxon>Paenibacillus</taxon>
    </lineage>
</organism>
<keyword evidence="6" id="KW-1185">Reference proteome</keyword>
<proteinExistence type="predicted"/>
<dbReference type="PRINTS" id="PR00598">
    <property type="entry name" value="HTHMARR"/>
</dbReference>
<dbReference type="KEGG" id="plut:EI981_12315"/>
<dbReference type="AlphaFoldDB" id="A0A3Q9IB46"/>
<protein>
    <submittedName>
        <fullName evidence="5">MarR family transcriptional regulator</fullName>
    </submittedName>
</protein>
<evidence type="ECO:0000313" key="5">
    <source>
        <dbReference type="EMBL" id="AZS15168.1"/>
    </source>
</evidence>
<dbReference type="Proteomes" id="UP000270678">
    <property type="component" value="Chromosome"/>
</dbReference>
<evidence type="ECO:0000313" key="6">
    <source>
        <dbReference type="Proteomes" id="UP000270678"/>
    </source>
</evidence>
<dbReference type="PROSITE" id="PS50995">
    <property type="entry name" value="HTH_MARR_2"/>
    <property type="match status" value="1"/>
</dbReference>